<dbReference type="PANTHER" id="PTHR12110:SF21">
    <property type="entry name" value="XYLOSE ISOMERASE-LIKE TIM BARREL DOMAIN-CONTAINING PROTEIN"/>
    <property type="match status" value="1"/>
</dbReference>
<keyword evidence="2" id="KW-0413">Isomerase</keyword>
<name>A0A1H3U4R9_9BACT</name>
<evidence type="ECO:0000313" key="2">
    <source>
        <dbReference type="EMBL" id="SDZ56855.1"/>
    </source>
</evidence>
<sequence>MRPFGFYNQVDIPIFRKIKSGRKMSNQIWIMTSAFDQLTLDETITKAGEAGVQGLDVCVFRKDGTRDDFVATHMDYGNFGPEQAKSILDKFNAAKLRLSIGAFDNLIGGDPEQKVKNQNHLLQLIRMAHLLGGDENGVMVGTFVGYNHDLGIQENGFEKNLEEYQRIFKPIVDYAEGLGVTVLYENCPMEGWRSSGYSSTFNNLTGVLAARKIMYELIPSKAHGEIYDPSHDVWQHTDPVEVIRNTDMSRLKRIHVKSTRNIPDPFWGNMYPMQRIKPEWAEKAGIPFSTNEWDRHHYEATLPGFGLGDHMDWRAFVKVLKEKGFSGPFEIENEAKLSKQTGNMAAIMQGCKAAVQNLAPLLYPLREAGYVYPVDEIMPLKDLGRKDIPVMTMEALR</sequence>
<dbReference type="EMBL" id="FNQC01000027">
    <property type="protein sequence ID" value="SDZ56855.1"/>
    <property type="molecule type" value="Genomic_DNA"/>
</dbReference>
<protein>
    <submittedName>
        <fullName evidence="2">Sugar phosphate isomerase/epimerase</fullName>
    </submittedName>
</protein>
<dbReference type="PANTHER" id="PTHR12110">
    <property type="entry name" value="HYDROXYPYRUVATE ISOMERASE"/>
    <property type="match status" value="1"/>
</dbReference>
<dbReference type="InterPro" id="IPR050312">
    <property type="entry name" value="IolE/XylAMocC-like"/>
</dbReference>
<dbReference type="Proteomes" id="UP000199663">
    <property type="component" value="Unassembled WGS sequence"/>
</dbReference>
<comment type="caution">
    <text evidence="2">The sequence shown here is derived from an EMBL/GenBank/DDBJ whole genome shotgun (WGS) entry which is preliminary data.</text>
</comment>
<reference evidence="2 3" key="1">
    <citation type="submission" date="2016-10" db="EMBL/GenBank/DDBJ databases">
        <authorList>
            <person name="Varghese N."/>
            <person name="Submissions S."/>
        </authorList>
    </citation>
    <scope>NUCLEOTIDE SEQUENCE [LARGE SCALE GENOMIC DNA]</scope>
    <source>
        <strain evidence="2 3">DSM 17997</strain>
    </source>
</reference>
<proteinExistence type="predicted"/>
<feature type="domain" description="Xylose isomerase-like TIM barrel" evidence="1">
    <location>
        <begin position="47"/>
        <end position="335"/>
    </location>
</feature>
<dbReference type="GO" id="GO:0016853">
    <property type="term" value="F:isomerase activity"/>
    <property type="evidence" value="ECO:0007669"/>
    <property type="project" value="UniProtKB-KW"/>
</dbReference>
<keyword evidence="3" id="KW-1185">Reference proteome</keyword>
<dbReference type="InterPro" id="IPR036237">
    <property type="entry name" value="Xyl_isomerase-like_sf"/>
</dbReference>
<dbReference type="SUPFAM" id="SSF51658">
    <property type="entry name" value="Xylose isomerase-like"/>
    <property type="match status" value="1"/>
</dbReference>
<dbReference type="InterPro" id="IPR013022">
    <property type="entry name" value="Xyl_isomerase-like_TIM-brl"/>
</dbReference>
<accession>A0A1H3U4R9</accession>
<dbReference type="Gene3D" id="3.20.20.150">
    <property type="entry name" value="Divalent-metal-dependent TIM barrel enzymes"/>
    <property type="match status" value="1"/>
</dbReference>
<organism evidence="2 3">
    <name type="scientific">Rhodonellum ikkaensis</name>
    <dbReference type="NCBI Taxonomy" id="336829"/>
    <lineage>
        <taxon>Bacteria</taxon>
        <taxon>Pseudomonadati</taxon>
        <taxon>Bacteroidota</taxon>
        <taxon>Cytophagia</taxon>
        <taxon>Cytophagales</taxon>
        <taxon>Cytophagaceae</taxon>
        <taxon>Rhodonellum</taxon>
    </lineage>
</organism>
<gene>
    <name evidence="2" type="ORF">SAMN05444412_1272</name>
</gene>
<evidence type="ECO:0000259" key="1">
    <source>
        <dbReference type="Pfam" id="PF01261"/>
    </source>
</evidence>
<evidence type="ECO:0000313" key="3">
    <source>
        <dbReference type="Proteomes" id="UP000199663"/>
    </source>
</evidence>
<dbReference type="Pfam" id="PF01261">
    <property type="entry name" value="AP_endonuc_2"/>
    <property type="match status" value="1"/>
</dbReference>